<proteinExistence type="predicted"/>
<gene>
    <name evidence="7" type="ORF">MTY_1877</name>
</gene>
<feature type="transmembrane region" description="Helical" evidence="6">
    <location>
        <begin position="90"/>
        <end position="107"/>
    </location>
</feature>
<sequence length="235" mass="24643">MAGGIPADPGSRRNMAVELFALFSTAFLVGLSGALMPGPLLTVTVEESTRRGSGAGPLLVLGHGILELMVVILLLFGLGGFLTHPGVGRLMAVVGGVVLIWMGQGMIKGARAGEVQLQLTGDAPANLTVRPVWWAVATGGVISLANPYWLLWWATIGAAFLTQAARLGAAGVVSFFSGHILSDLGWYSLVAAGVAAGRRFISQRFYRYLIMACGIFLLVLGFLFILAGYRGPLSV</sequence>
<dbReference type="Pfam" id="PF01810">
    <property type="entry name" value="LysE"/>
    <property type="match status" value="1"/>
</dbReference>
<evidence type="ECO:0000313" key="7">
    <source>
        <dbReference type="EMBL" id="GAF26537.1"/>
    </source>
</evidence>
<dbReference type="InterPro" id="IPR001123">
    <property type="entry name" value="LeuE-type"/>
</dbReference>
<evidence type="ECO:0000256" key="4">
    <source>
        <dbReference type="ARBA" id="ARBA00022989"/>
    </source>
</evidence>
<organism evidence="7">
    <name type="scientific">Moorella thermoacetica Y72</name>
    <dbReference type="NCBI Taxonomy" id="1325331"/>
    <lineage>
        <taxon>Bacteria</taxon>
        <taxon>Bacillati</taxon>
        <taxon>Bacillota</taxon>
        <taxon>Clostridia</taxon>
        <taxon>Neomoorellales</taxon>
        <taxon>Neomoorellaceae</taxon>
        <taxon>Neomoorella</taxon>
    </lineage>
</organism>
<evidence type="ECO:0000256" key="6">
    <source>
        <dbReference type="SAM" id="Phobius"/>
    </source>
</evidence>
<name>A0A0S6UG87_NEOTH</name>
<evidence type="ECO:0000256" key="1">
    <source>
        <dbReference type="ARBA" id="ARBA00004651"/>
    </source>
</evidence>
<evidence type="ECO:0000256" key="3">
    <source>
        <dbReference type="ARBA" id="ARBA00022692"/>
    </source>
</evidence>
<keyword evidence="2" id="KW-1003">Cell membrane</keyword>
<feature type="transmembrane region" description="Helical" evidence="6">
    <location>
        <begin position="132"/>
        <end position="151"/>
    </location>
</feature>
<feature type="transmembrane region" description="Helical" evidence="6">
    <location>
        <begin position="208"/>
        <end position="229"/>
    </location>
</feature>
<dbReference type="PANTHER" id="PTHR38825:SF1">
    <property type="entry name" value="TRANSPORTER, LYSE FAMILY"/>
    <property type="match status" value="1"/>
</dbReference>
<evidence type="ECO:0000256" key="5">
    <source>
        <dbReference type="ARBA" id="ARBA00023136"/>
    </source>
</evidence>
<feature type="transmembrane region" description="Helical" evidence="6">
    <location>
        <begin position="19"/>
        <end position="38"/>
    </location>
</feature>
<comment type="subcellular location">
    <subcellularLocation>
        <location evidence="1">Cell membrane</location>
        <topology evidence="1">Multi-pass membrane protein</topology>
    </subcellularLocation>
</comment>
<dbReference type="GO" id="GO:0006865">
    <property type="term" value="P:amino acid transport"/>
    <property type="evidence" value="ECO:0007669"/>
    <property type="project" value="InterPro"/>
</dbReference>
<protein>
    <submittedName>
        <fullName evidence="7">Putative threonine efflux protein</fullName>
    </submittedName>
</protein>
<dbReference type="AlphaFoldDB" id="A0A0S6UG87"/>
<keyword evidence="5 6" id="KW-0472">Membrane</keyword>
<dbReference type="Proteomes" id="UP000063718">
    <property type="component" value="Unassembled WGS sequence"/>
</dbReference>
<feature type="transmembrane region" description="Helical" evidence="6">
    <location>
        <begin position="58"/>
        <end position="78"/>
    </location>
</feature>
<evidence type="ECO:0000256" key="2">
    <source>
        <dbReference type="ARBA" id="ARBA00022475"/>
    </source>
</evidence>
<dbReference type="EMBL" id="DF238840">
    <property type="protein sequence ID" value="GAF26537.1"/>
    <property type="molecule type" value="Genomic_DNA"/>
</dbReference>
<dbReference type="PANTHER" id="PTHR38825">
    <property type="entry name" value="LYSINE EXPORTER PROTEIN (LYSE/YGGA)"/>
    <property type="match status" value="1"/>
</dbReference>
<keyword evidence="3 6" id="KW-0812">Transmembrane</keyword>
<keyword evidence="4 6" id="KW-1133">Transmembrane helix</keyword>
<dbReference type="GO" id="GO:0005886">
    <property type="term" value="C:plasma membrane"/>
    <property type="evidence" value="ECO:0007669"/>
    <property type="project" value="UniProtKB-SubCell"/>
</dbReference>
<accession>A0A0S6UG87</accession>
<reference evidence="7" key="1">
    <citation type="journal article" date="2014" name="Gene">
        <title>Genome-guided analysis of transformation efficiency and carbon dioxide assimilation by Moorella thermoacetica Y72.</title>
        <authorList>
            <person name="Tsukahara K."/>
            <person name="Kita A."/>
            <person name="Nakashimada Y."/>
            <person name="Hoshino T."/>
            <person name="Murakami K."/>
        </authorList>
    </citation>
    <scope>NUCLEOTIDE SEQUENCE [LARGE SCALE GENOMIC DNA]</scope>
    <source>
        <strain evidence="7">Y72</strain>
    </source>
</reference>